<evidence type="ECO:0000256" key="12">
    <source>
        <dbReference type="RuleBase" id="RU003960"/>
    </source>
</evidence>
<evidence type="ECO:0000256" key="3">
    <source>
        <dbReference type="ARBA" id="ARBA00022605"/>
    </source>
</evidence>
<dbReference type="GO" id="GO:0004851">
    <property type="term" value="F:uroporphyrin-III C-methyltransferase activity"/>
    <property type="evidence" value="ECO:0007669"/>
    <property type="project" value="UniProtKB-EC"/>
</dbReference>
<dbReference type="InterPro" id="IPR050161">
    <property type="entry name" value="Siro_Cobalamin_biosynth"/>
</dbReference>
<dbReference type="GO" id="GO:0032259">
    <property type="term" value="P:methylation"/>
    <property type="evidence" value="ECO:0007669"/>
    <property type="project" value="UniProtKB-KW"/>
</dbReference>
<evidence type="ECO:0000256" key="6">
    <source>
        <dbReference type="ARBA" id="ARBA00023002"/>
    </source>
</evidence>
<evidence type="ECO:0000256" key="9">
    <source>
        <dbReference type="ARBA" id="ARBA00023244"/>
    </source>
</evidence>
<dbReference type="PROSITE" id="PS00839">
    <property type="entry name" value="SUMT_1"/>
    <property type="match status" value="1"/>
</dbReference>
<evidence type="ECO:0000256" key="1">
    <source>
        <dbReference type="ARBA" id="ARBA00005879"/>
    </source>
</evidence>
<evidence type="ECO:0000313" key="15">
    <source>
        <dbReference type="EMBL" id="CCE62175.1"/>
    </source>
</evidence>
<evidence type="ECO:0000256" key="10">
    <source>
        <dbReference type="ARBA" id="ARBA00052360"/>
    </source>
</evidence>
<dbReference type="GO" id="GO:0009086">
    <property type="term" value="P:methionine biosynthetic process"/>
    <property type="evidence" value="ECO:0007669"/>
    <property type="project" value="UniProtKB-KW"/>
</dbReference>
<dbReference type="GO" id="GO:0019354">
    <property type="term" value="P:siroheme biosynthetic process"/>
    <property type="evidence" value="ECO:0007669"/>
    <property type="project" value="EnsemblFungi"/>
</dbReference>
<evidence type="ECO:0000256" key="2">
    <source>
        <dbReference type="ARBA" id="ARBA00022603"/>
    </source>
</evidence>
<dbReference type="RefSeq" id="XP_003684609.1">
    <property type="nucleotide sequence ID" value="XM_003684561.1"/>
</dbReference>
<evidence type="ECO:0008006" key="17">
    <source>
        <dbReference type="Google" id="ProtNLM"/>
    </source>
</evidence>
<dbReference type="Pfam" id="PF00590">
    <property type="entry name" value="TP_methylase"/>
    <property type="match status" value="1"/>
</dbReference>
<dbReference type="Pfam" id="PF14824">
    <property type="entry name" value="Sirohm_synth_M"/>
    <property type="match status" value="1"/>
</dbReference>
<keyword evidence="7" id="KW-0520">NAD</keyword>
<dbReference type="InterPro" id="IPR014777">
    <property type="entry name" value="4pyrrole_Mease_sub1"/>
</dbReference>
<gene>
    <name evidence="15" type="primary">TPHA0C00180</name>
    <name evidence="15" type="ordered locus">TPHA_0C00180</name>
</gene>
<dbReference type="InterPro" id="IPR012066">
    <property type="entry name" value="Met1_fungi"/>
</dbReference>
<dbReference type="PANTHER" id="PTHR45790:SF6">
    <property type="entry name" value="UROPORPHYRINOGEN-III C-METHYLTRANSFERASE"/>
    <property type="match status" value="1"/>
</dbReference>
<dbReference type="InterPro" id="IPR003043">
    <property type="entry name" value="Uropor_MeTrfase_CS"/>
</dbReference>
<dbReference type="AlphaFoldDB" id="G8BQZ9"/>
<accession>G8BQZ9</accession>
<dbReference type="OrthoDB" id="508204at2759"/>
<dbReference type="InterPro" id="IPR035996">
    <property type="entry name" value="4pyrrol_Methylase_sf"/>
</dbReference>
<keyword evidence="2 12" id="KW-0489">Methyltransferase</keyword>
<dbReference type="eggNOG" id="KOG1527">
    <property type="taxonomic scope" value="Eukaryota"/>
</dbReference>
<keyword evidence="6" id="KW-0560">Oxidoreductase</keyword>
<evidence type="ECO:0000256" key="7">
    <source>
        <dbReference type="ARBA" id="ARBA00023027"/>
    </source>
</evidence>
<name>G8BQZ9_TETPH</name>
<dbReference type="InterPro" id="IPR006366">
    <property type="entry name" value="CobA/CysG_C"/>
</dbReference>
<feature type="domain" description="Tetrapyrrole methylase" evidence="13">
    <location>
        <begin position="330"/>
        <end position="535"/>
    </location>
</feature>
<dbReference type="PIRSF" id="PIRSF036555">
    <property type="entry name" value="SUMT_yeast"/>
    <property type="match status" value="1"/>
</dbReference>
<evidence type="ECO:0000256" key="11">
    <source>
        <dbReference type="ARBA" id="ARBA00055636"/>
    </source>
</evidence>
<sequence>MSYPHLPLIISSKIENEIHLIIGSNQTNTFKHRVKAIIESGATPIIVESKQNQIKRIQLEFKQYFDKSQIKLKPKTFALTDLTTCGRTLVHKIVDKVFLFDEDINIIEQVYDQCLKLRIPICSYQKPEYSTFNLISTFTDSKKSGLQISVTTNGQGCVLANRIKREIVNSLPENISDVVINMSRLRNLIIKEDKLNSIIALSASRDKTFVENSFINYGLSADEDVWDSSNFNTHIKEFQMNVVDKRLKRSRWLSQIMEYYPLNKLSEVRLEDLSESDFNNNQNISNLATTRKTQLNTEDYSADNKTVVKRLKLDNDTSAIVVDKPQKGSISLVGSGPGSISMLTVGALQEIKSADLVLADKLVPQTIIDLIPKDTEIFFAKKFPGHAEKAQEELLQRGITALTEGKKVIRLKQGDPYIFGRGGEEFLYFKENGFTPTVLPGISSALAATVVSKIPATQRGIADQILICTGTGRKGALPTIPEYVESRTTVFLMALHRADILTKALLENSWKPNTPIAIVERASCKDQRVTRTLLKYLPDVIKDIGSRPPGLLVAGNAVNALVESDLDDNNKYSMIEGFREVQAELVGLI</sequence>
<dbReference type="PANTHER" id="PTHR45790">
    <property type="entry name" value="SIROHEME SYNTHASE-RELATED"/>
    <property type="match status" value="1"/>
</dbReference>
<dbReference type="NCBIfam" id="TIGR01469">
    <property type="entry name" value="cobA_cysG_Cterm"/>
    <property type="match status" value="1"/>
</dbReference>
<organism evidence="15 16">
    <name type="scientific">Tetrapisispora phaffii (strain ATCC 24235 / CBS 4417 / NBRC 1672 / NRRL Y-8282 / UCD 70-5)</name>
    <name type="common">Yeast</name>
    <name type="synonym">Fabospora phaffii</name>
    <dbReference type="NCBI Taxonomy" id="1071381"/>
    <lineage>
        <taxon>Eukaryota</taxon>
        <taxon>Fungi</taxon>
        <taxon>Dikarya</taxon>
        <taxon>Ascomycota</taxon>
        <taxon>Saccharomycotina</taxon>
        <taxon>Saccharomycetes</taxon>
        <taxon>Saccharomycetales</taxon>
        <taxon>Saccharomycetaceae</taxon>
        <taxon>Tetrapisispora</taxon>
    </lineage>
</organism>
<dbReference type="SUPFAM" id="SSF53790">
    <property type="entry name" value="Tetrapyrrole methylase"/>
    <property type="match status" value="1"/>
</dbReference>
<keyword evidence="3" id="KW-0028">Amino-acid biosynthesis</keyword>
<dbReference type="PROSITE" id="PS00840">
    <property type="entry name" value="SUMT_2"/>
    <property type="match status" value="1"/>
</dbReference>
<dbReference type="HOGENOM" id="CLU_011276_2_2_1"/>
<dbReference type="OMA" id="TPCAIVE"/>
<dbReference type="FunFam" id="3.30.950.10:FF:000005">
    <property type="entry name" value="Uroporphyrin-III c-methyltransferase, putative"/>
    <property type="match status" value="1"/>
</dbReference>
<dbReference type="FunFam" id="3.40.1010.10:FF:000006">
    <property type="entry name" value="Siroheme synthase, putative"/>
    <property type="match status" value="1"/>
</dbReference>
<dbReference type="InterPro" id="IPR028281">
    <property type="entry name" value="Sirohaem_synthase_central"/>
</dbReference>
<evidence type="ECO:0000313" key="16">
    <source>
        <dbReference type="Proteomes" id="UP000005666"/>
    </source>
</evidence>
<dbReference type="Gene3D" id="3.40.1010.10">
    <property type="entry name" value="Cobalt-precorrin-4 Transmethylase, Domain 1"/>
    <property type="match status" value="1"/>
</dbReference>
<dbReference type="Gene3D" id="3.40.50.720">
    <property type="entry name" value="NAD(P)-binding Rossmann-like Domain"/>
    <property type="match status" value="1"/>
</dbReference>
<keyword evidence="4 12" id="KW-0808">Transferase</keyword>
<comment type="catalytic activity">
    <reaction evidence="10">
        <text>uroporphyrinogen III + 2 S-adenosyl-L-methionine = precorrin-2 + 2 S-adenosyl-L-homocysteine + H(+)</text>
        <dbReference type="Rhea" id="RHEA:32459"/>
        <dbReference type="ChEBI" id="CHEBI:15378"/>
        <dbReference type="ChEBI" id="CHEBI:57308"/>
        <dbReference type="ChEBI" id="CHEBI:57856"/>
        <dbReference type="ChEBI" id="CHEBI:58827"/>
        <dbReference type="ChEBI" id="CHEBI:59789"/>
        <dbReference type="EC" id="2.1.1.107"/>
    </reaction>
</comment>
<evidence type="ECO:0000259" key="14">
    <source>
        <dbReference type="Pfam" id="PF14824"/>
    </source>
</evidence>
<dbReference type="InterPro" id="IPR000878">
    <property type="entry name" value="4pyrrol_Mease"/>
</dbReference>
<comment type="similarity">
    <text evidence="1 12">Belongs to the precorrin methyltransferase family.</text>
</comment>
<dbReference type="Gene3D" id="3.30.950.10">
    <property type="entry name" value="Methyltransferase, Cobalt-precorrin-4 Transmethylase, Domain 2"/>
    <property type="match status" value="1"/>
</dbReference>
<comment type="function">
    <text evidence="11">Siroheme synthase involved in methionine biosynthesis.</text>
</comment>
<keyword evidence="5" id="KW-0949">S-adenosyl-L-methionine</keyword>
<evidence type="ECO:0000256" key="8">
    <source>
        <dbReference type="ARBA" id="ARBA00023167"/>
    </source>
</evidence>
<dbReference type="KEGG" id="tpf:TPHA_0C00180"/>
<feature type="domain" description="Siroheme synthase central" evidence="14">
    <location>
        <begin position="145"/>
        <end position="169"/>
    </location>
</feature>
<dbReference type="CDD" id="cd11642">
    <property type="entry name" value="SUMT"/>
    <property type="match status" value="1"/>
</dbReference>
<keyword evidence="16" id="KW-1185">Reference proteome</keyword>
<evidence type="ECO:0000259" key="13">
    <source>
        <dbReference type="Pfam" id="PF00590"/>
    </source>
</evidence>
<keyword evidence="9" id="KW-0627">Porphyrin biosynthesis</keyword>
<dbReference type="GO" id="GO:0000103">
    <property type="term" value="P:sulfate assimilation"/>
    <property type="evidence" value="ECO:0007669"/>
    <property type="project" value="InterPro"/>
</dbReference>
<dbReference type="STRING" id="1071381.G8BQZ9"/>
<dbReference type="GeneID" id="11533825"/>
<dbReference type="Proteomes" id="UP000005666">
    <property type="component" value="Chromosome 3"/>
</dbReference>
<dbReference type="InterPro" id="IPR014776">
    <property type="entry name" value="4pyrrole_Mease_sub2"/>
</dbReference>
<dbReference type="GO" id="GO:0016491">
    <property type="term" value="F:oxidoreductase activity"/>
    <property type="evidence" value="ECO:0007669"/>
    <property type="project" value="UniProtKB-KW"/>
</dbReference>
<reference evidence="15 16" key="1">
    <citation type="journal article" date="2011" name="Proc. Natl. Acad. Sci. U.S.A.">
        <title>Evolutionary erosion of yeast sex chromosomes by mating-type switching accidents.</title>
        <authorList>
            <person name="Gordon J.L."/>
            <person name="Armisen D."/>
            <person name="Proux-Wera E."/>
            <person name="Oheigeartaigh S.S."/>
            <person name="Byrne K.P."/>
            <person name="Wolfe K.H."/>
        </authorList>
    </citation>
    <scope>NUCLEOTIDE SEQUENCE [LARGE SCALE GENOMIC DNA]</scope>
    <source>
        <strain evidence="16">ATCC 24235 / CBS 4417 / NBRC 1672 / NRRL Y-8282 / UCD 70-5</strain>
    </source>
</reference>
<dbReference type="EMBL" id="HE612858">
    <property type="protein sequence ID" value="CCE62175.1"/>
    <property type="molecule type" value="Genomic_DNA"/>
</dbReference>
<protein>
    <recommendedName>
        <fullName evidence="17">Tetrapyrrole methylase domain-containing protein</fullName>
    </recommendedName>
</protein>
<evidence type="ECO:0000256" key="4">
    <source>
        <dbReference type="ARBA" id="ARBA00022679"/>
    </source>
</evidence>
<dbReference type="SUPFAM" id="SSF75615">
    <property type="entry name" value="Siroheme synthase middle domains-like"/>
    <property type="match status" value="1"/>
</dbReference>
<evidence type="ECO:0000256" key="5">
    <source>
        <dbReference type="ARBA" id="ARBA00022691"/>
    </source>
</evidence>
<keyword evidence="8" id="KW-0486">Methionine biosynthesis</keyword>
<proteinExistence type="inferred from homology"/>